<proteinExistence type="predicted"/>
<organism evidence="2 3">
    <name type="scientific">Kribbella albertanoniae</name>
    <dbReference type="NCBI Taxonomy" id="1266829"/>
    <lineage>
        <taxon>Bacteria</taxon>
        <taxon>Bacillati</taxon>
        <taxon>Actinomycetota</taxon>
        <taxon>Actinomycetes</taxon>
        <taxon>Propionibacteriales</taxon>
        <taxon>Kribbellaceae</taxon>
        <taxon>Kribbella</taxon>
    </lineage>
</organism>
<protein>
    <submittedName>
        <fullName evidence="2">NmrA family transcriptional regulator</fullName>
    </submittedName>
</protein>
<evidence type="ECO:0000259" key="1">
    <source>
        <dbReference type="Pfam" id="PF13460"/>
    </source>
</evidence>
<name>A0A4V2XT23_9ACTN</name>
<accession>A0A4V2XT23</accession>
<reference evidence="2 3" key="1">
    <citation type="submission" date="2019-03" db="EMBL/GenBank/DDBJ databases">
        <title>Draft genome sequences of novel Actinobacteria.</title>
        <authorList>
            <person name="Sahin N."/>
            <person name="Ay H."/>
            <person name="Saygin H."/>
        </authorList>
    </citation>
    <scope>NUCLEOTIDE SEQUENCE [LARGE SCALE GENOMIC DNA]</scope>
    <source>
        <strain evidence="2 3">JCM 30547</strain>
    </source>
</reference>
<sequence length="268" mass="28202">MIVVTGATGNVGRPLIESLAAAGEQVTAVSRRAAGPQSFAADMSRPESLKPALEGAEAAFLMTPPDFLADGDFGAVVDVVRAAGVQRVVLLSSQGVGTGRHPSILEDALTGSGLDWTILRPGNFNSNAFQWAESIRTRRVLEAPYGDVLLPAVDPADIADVAALALRDPNHSSNIYTLTGPQPIGPRLMAAAIADAVGEPVQFVELTPQEAEIRMLTYMPAPVVEATLGVLGTPTPEEQTPTLDIERLLGRPARTFTDWATRNAPAFS</sequence>
<evidence type="ECO:0000313" key="3">
    <source>
        <dbReference type="Proteomes" id="UP000295075"/>
    </source>
</evidence>
<dbReference type="OrthoDB" id="116343at2"/>
<dbReference type="RefSeq" id="WP_132400064.1">
    <property type="nucleotide sequence ID" value="NZ_SMKA01000001.1"/>
</dbReference>
<dbReference type="Pfam" id="PF13460">
    <property type="entry name" value="NAD_binding_10"/>
    <property type="match status" value="1"/>
</dbReference>
<evidence type="ECO:0000313" key="2">
    <source>
        <dbReference type="EMBL" id="TDC35885.1"/>
    </source>
</evidence>
<comment type="caution">
    <text evidence="2">The sequence shown here is derived from an EMBL/GenBank/DDBJ whole genome shotgun (WGS) entry which is preliminary data.</text>
</comment>
<gene>
    <name evidence="2" type="ORF">E1261_00740</name>
</gene>
<dbReference type="AlphaFoldDB" id="A0A4V2XT23"/>
<dbReference type="PANTHER" id="PTHR43162">
    <property type="match status" value="1"/>
</dbReference>
<dbReference type="Gene3D" id="3.40.50.720">
    <property type="entry name" value="NAD(P)-binding Rossmann-like Domain"/>
    <property type="match status" value="1"/>
</dbReference>
<dbReference type="InterPro" id="IPR036291">
    <property type="entry name" value="NAD(P)-bd_dom_sf"/>
</dbReference>
<feature type="domain" description="NAD(P)-binding" evidence="1">
    <location>
        <begin position="6"/>
        <end position="169"/>
    </location>
</feature>
<keyword evidence="3" id="KW-1185">Reference proteome</keyword>
<dbReference type="SUPFAM" id="SSF51735">
    <property type="entry name" value="NAD(P)-binding Rossmann-fold domains"/>
    <property type="match status" value="1"/>
</dbReference>
<dbReference type="InterPro" id="IPR051604">
    <property type="entry name" value="Ergot_Alk_Oxidoreductase"/>
</dbReference>
<dbReference type="InterPro" id="IPR016040">
    <property type="entry name" value="NAD(P)-bd_dom"/>
</dbReference>
<dbReference type="EMBL" id="SMKA01000001">
    <property type="protein sequence ID" value="TDC35885.1"/>
    <property type="molecule type" value="Genomic_DNA"/>
</dbReference>
<dbReference type="PANTHER" id="PTHR43162:SF1">
    <property type="entry name" value="PRESTALK A DIFFERENTIATION PROTEIN A"/>
    <property type="match status" value="1"/>
</dbReference>
<dbReference type="Proteomes" id="UP000295075">
    <property type="component" value="Unassembled WGS sequence"/>
</dbReference>
<dbReference type="Gene3D" id="3.90.25.10">
    <property type="entry name" value="UDP-galactose 4-epimerase, domain 1"/>
    <property type="match status" value="1"/>
</dbReference>